<keyword evidence="1" id="KW-0597">Phosphoprotein</keyword>
<feature type="modified residue" description="4-aspartylphosphate" evidence="1">
    <location>
        <position position="64"/>
    </location>
</feature>
<dbReference type="Pfam" id="PF00072">
    <property type="entry name" value="Response_reg"/>
    <property type="match status" value="1"/>
</dbReference>
<dbReference type="SMART" id="SM00448">
    <property type="entry name" value="REC"/>
    <property type="match status" value="1"/>
</dbReference>
<proteinExistence type="predicted"/>
<dbReference type="EMBL" id="BJYZ01000038">
    <property type="protein sequence ID" value="GEO42253.1"/>
    <property type="molecule type" value="Genomic_DNA"/>
</dbReference>
<keyword evidence="4" id="KW-1185">Reference proteome</keyword>
<dbReference type="RefSeq" id="WP_063772370.1">
    <property type="nucleotide sequence ID" value="NZ_BJYZ01000038.1"/>
</dbReference>
<protein>
    <submittedName>
        <fullName evidence="3">Response regulator</fullName>
    </submittedName>
</protein>
<dbReference type="PROSITE" id="PS50110">
    <property type="entry name" value="RESPONSE_REGULATORY"/>
    <property type="match status" value="1"/>
</dbReference>
<evidence type="ECO:0000259" key="2">
    <source>
        <dbReference type="PROSITE" id="PS50110"/>
    </source>
</evidence>
<dbReference type="GO" id="GO:0000160">
    <property type="term" value="P:phosphorelay signal transduction system"/>
    <property type="evidence" value="ECO:0007669"/>
    <property type="project" value="InterPro"/>
</dbReference>
<organism evidence="3 4">
    <name type="scientific">Skermanella aerolata</name>
    <dbReference type="NCBI Taxonomy" id="393310"/>
    <lineage>
        <taxon>Bacteria</taxon>
        <taxon>Pseudomonadati</taxon>
        <taxon>Pseudomonadota</taxon>
        <taxon>Alphaproteobacteria</taxon>
        <taxon>Rhodospirillales</taxon>
        <taxon>Azospirillaceae</taxon>
        <taxon>Skermanella</taxon>
    </lineage>
</organism>
<dbReference type="InterPro" id="IPR001789">
    <property type="entry name" value="Sig_transdc_resp-reg_receiver"/>
</dbReference>
<feature type="domain" description="Response regulatory" evidence="2">
    <location>
        <begin position="14"/>
        <end position="124"/>
    </location>
</feature>
<dbReference type="AlphaFoldDB" id="A0A512E0J2"/>
<dbReference type="InterPro" id="IPR011006">
    <property type="entry name" value="CheY-like_superfamily"/>
</dbReference>
<comment type="caution">
    <text evidence="3">The sequence shown here is derived from an EMBL/GenBank/DDBJ whole genome shotgun (WGS) entry which is preliminary data.</text>
</comment>
<reference evidence="3 4" key="1">
    <citation type="submission" date="2019-07" db="EMBL/GenBank/DDBJ databases">
        <title>Whole genome shotgun sequence of Skermanella aerolata NBRC 106429.</title>
        <authorList>
            <person name="Hosoyama A."/>
            <person name="Uohara A."/>
            <person name="Ohji S."/>
            <person name="Ichikawa N."/>
        </authorList>
    </citation>
    <scope>NUCLEOTIDE SEQUENCE [LARGE SCALE GENOMIC DNA]</scope>
    <source>
        <strain evidence="3 4">NBRC 106429</strain>
    </source>
</reference>
<evidence type="ECO:0000313" key="4">
    <source>
        <dbReference type="Proteomes" id="UP000321523"/>
    </source>
</evidence>
<dbReference type="SUPFAM" id="SSF52172">
    <property type="entry name" value="CheY-like"/>
    <property type="match status" value="1"/>
</dbReference>
<evidence type="ECO:0000256" key="1">
    <source>
        <dbReference type="PROSITE-ProRule" id="PRU00169"/>
    </source>
</evidence>
<dbReference type="Gene3D" id="3.40.50.2300">
    <property type="match status" value="1"/>
</dbReference>
<evidence type="ECO:0000313" key="3">
    <source>
        <dbReference type="EMBL" id="GEO42253.1"/>
    </source>
</evidence>
<sequence>MRIEGSLELSETPTILVVEDEPLVAMVLESIIEDMGASLVGPAASVEKALALIEAGGFTGALLDVNLRGERVDAVADALAAKGLPFVFTTGHGIDGIPAAHRHRPMLSKPFRDADITALLNLHILAKQPIN</sequence>
<accession>A0A512E0J2</accession>
<gene>
    <name evidence="3" type="ORF">SAE02_64010</name>
</gene>
<dbReference type="Proteomes" id="UP000321523">
    <property type="component" value="Unassembled WGS sequence"/>
</dbReference>
<name>A0A512E0J2_9PROT</name>